<reference evidence="1" key="1">
    <citation type="submission" date="2019-08" db="EMBL/GenBank/DDBJ databases">
        <title>Genome sequence of Clostridiales bacterium MT110.</title>
        <authorList>
            <person name="Cao J."/>
        </authorList>
    </citation>
    <scope>NUCLEOTIDE SEQUENCE</scope>
    <source>
        <strain evidence="1">MT110</strain>
    </source>
</reference>
<evidence type="ECO:0000313" key="1">
    <source>
        <dbReference type="EMBL" id="QOX62355.1"/>
    </source>
</evidence>
<gene>
    <name evidence="1" type="primary">cobO</name>
    <name evidence="1" type="ORF">FRZ06_02765</name>
</gene>
<sequence length="172" mass="19085">MLEKGYIQVYTGNGKGKTTAALGITLRAACAGNKIFFGQFMKGQDYSEKKAIHCLPGLTMEQFGGAFFVNGKPTEKDVTDAEAGLERMREIVTSGEYDLVVFDEVNTALYFKLISVEDVLEVLDLKPEKTEVILTGRYAPQEIIDRADLVTEMKEIKHYYNAGVDARVGIEN</sequence>
<keyword evidence="1" id="KW-0808">Transferase</keyword>
<keyword evidence="2" id="KW-1185">Reference proteome</keyword>
<proteinExistence type="predicted"/>
<name>A0ACD1A7H3_9FIRM</name>
<protein>
    <submittedName>
        <fullName evidence="1">Cob(I)yrinic acid a,c-diamide adenosyltransferase</fullName>
        <ecNumber evidence="1">2.5.1.17</ecNumber>
    </submittedName>
</protein>
<dbReference type="EC" id="2.5.1.17" evidence="1"/>
<dbReference type="EMBL" id="CP042469">
    <property type="protein sequence ID" value="QOX62355.1"/>
    <property type="molecule type" value="Genomic_DNA"/>
</dbReference>
<evidence type="ECO:0000313" key="2">
    <source>
        <dbReference type="Proteomes" id="UP000594014"/>
    </source>
</evidence>
<accession>A0ACD1A7H3</accession>
<organism evidence="1 2">
    <name type="scientific">Anoxybacterium hadale</name>
    <dbReference type="NCBI Taxonomy" id="3408580"/>
    <lineage>
        <taxon>Bacteria</taxon>
        <taxon>Bacillati</taxon>
        <taxon>Bacillota</taxon>
        <taxon>Clostridia</taxon>
        <taxon>Peptostreptococcales</taxon>
        <taxon>Anaerovoracaceae</taxon>
        <taxon>Anoxybacterium</taxon>
    </lineage>
</organism>
<dbReference type="Proteomes" id="UP000594014">
    <property type="component" value="Chromosome"/>
</dbReference>